<evidence type="ECO:0000256" key="20">
    <source>
        <dbReference type="SAM" id="MobiDB-lite"/>
    </source>
</evidence>
<comment type="subcellular location">
    <subcellularLocation>
        <location evidence="4">Cytoplasm</location>
        <location evidence="4">Cytosol</location>
    </subcellularLocation>
    <subcellularLocation>
        <location evidence="3">Lysosome</location>
    </subcellularLocation>
    <subcellularLocation>
        <location evidence="1">Nucleus</location>
    </subcellularLocation>
    <subcellularLocation>
        <location evidence="2">Preautophagosomal structure</location>
    </subcellularLocation>
</comment>
<evidence type="ECO:0000256" key="16">
    <source>
        <dbReference type="ARBA" id="ARBA00053494"/>
    </source>
</evidence>
<dbReference type="GO" id="GO:0031090">
    <property type="term" value="C:organelle membrane"/>
    <property type="evidence" value="ECO:0007669"/>
    <property type="project" value="UniProtKB-ARBA"/>
</dbReference>
<dbReference type="GO" id="GO:0060090">
    <property type="term" value="F:molecular adaptor activity"/>
    <property type="evidence" value="ECO:0007669"/>
    <property type="project" value="TreeGrafter"/>
</dbReference>
<dbReference type="GO" id="GO:0005829">
    <property type="term" value="C:cytosol"/>
    <property type="evidence" value="ECO:0007669"/>
    <property type="project" value="UniProtKB-SubCell"/>
</dbReference>
<dbReference type="GO" id="GO:0008285">
    <property type="term" value="P:negative regulation of cell population proliferation"/>
    <property type="evidence" value="ECO:0007669"/>
    <property type="project" value="UniProtKB-ARBA"/>
</dbReference>
<feature type="compositionally biased region" description="Low complexity" evidence="20">
    <location>
        <begin position="1096"/>
        <end position="1116"/>
    </location>
</feature>
<dbReference type="PANTHER" id="PTHR13222:SF1">
    <property type="entry name" value="RB1-INDUCIBLE COILED-COIL PROTEIN 1"/>
    <property type="match status" value="1"/>
</dbReference>
<feature type="region of interest" description="Disordered" evidence="20">
    <location>
        <begin position="569"/>
        <end position="613"/>
    </location>
</feature>
<protein>
    <recommendedName>
        <fullName evidence="17">RB1-inducible coiled-coil protein 1</fullName>
    </recommendedName>
    <alternativeName>
        <fullName evidence="18">FAK family kinase-interacting protein of 200 kDa</fullName>
    </alternativeName>
</protein>
<feature type="coiled-coil region" evidence="19">
    <location>
        <begin position="906"/>
        <end position="940"/>
    </location>
</feature>
<evidence type="ECO:0000256" key="7">
    <source>
        <dbReference type="ARBA" id="ARBA00022553"/>
    </source>
</evidence>
<dbReference type="Pfam" id="PF04108">
    <property type="entry name" value="ATG17_like"/>
    <property type="match status" value="1"/>
</dbReference>
<keyword evidence="13" id="KW-0458">Lysosome</keyword>
<reference evidence="23" key="1">
    <citation type="journal article" date="2015" name="J. Med. Entomol.">
        <title>A Deep Insight Into the Sialotranscriptome of the Chagas Disease Vector, Panstrongylus megistus (Hemiptera: Heteroptera).</title>
        <authorList>
            <person name="Ribeiro J.M."/>
            <person name="Schwarz A."/>
            <person name="Francischetti I.M."/>
        </authorList>
    </citation>
    <scope>NUCLEOTIDE SEQUENCE</scope>
    <source>
        <tissue evidence="23">Salivary glands</tissue>
    </source>
</reference>
<keyword evidence="8" id="KW-0653">Protein transport</keyword>
<dbReference type="EMBL" id="GBGD01000214">
    <property type="protein sequence ID" value="JAC88675.1"/>
    <property type="molecule type" value="mRNA"/>
</dbReference>
<dbReference type="GO" id="GO:0034727">
    <property type="term" value="P:piecemeal microautophagy of the nucleus"/>
    <property type="evidence" value="ECO:0007669"/>
    <property type="project" value="TreeGrafter"/>
</dbReference>
<dbReference type="GO" id="GO:1990316">
    <property type="term" value="C:Atg1/ULK1 kinase complex"/>
    <property type="evidence" value="ECO:0007669"/>
    <property type="project" value="TreeGrafter"/>
</dbReference>
<dbReference type="GO" id="GO:0005764">
    <property type="term" value="C:lysosome"/>
    <property type="evidence" value="ECO:0007669"/>
    <property type="project" value="UniProtKB-SubCell"/>
</dbReference>
<evidence type="ECO:0000256" key="14">
    <source>
        <dbReference type="ARBA" id="ARBA00023242"/>
    </source>
</evidence>
<evidence type="ECO:0000256" key="1">
    <source>
        <dbReference type="ARBA" id="ARBA00004123"/>
    </source>
</evidence>
<dbReference type="GO" id="GO:0034045">
    <property type="term" value="C:phagophore assembly site membrane"/>
    <property type="evidence" value="ECO:0007669"/>
    <property type="project" value="TreeGrafter"/>
</dbReference>
<feature type="compositionally biased region" description="Polar residues" evidence="20">
    <location>
        <begin position="569"/>
        <end position="583"/>
    </location>
</feature>
<dbReference type="CDD" id="cd17060">
    <property type="entry name" value="Ubl_RB1CC1"/>
    <property type="match status" value="1"/>
</dbReference>
<keyword evidence="9" id="KW-0072">Autophagy</keyword>
<dbReference type="InterPro" id="IPR019460">
    <property type="entry name" value="Atg11_C"/>
</dbReference>
<keyword evidence="14" id="KW-0539">Nucleus</keyword>
<evidence type="ECO:0000256" key="6">
    <source>
        <dbReference type="ARBA" id="ARBA00022490"/>
    </source>
</evidence>
<evidence type="ECO:0000256" key="11">
    <source>
        <dbReference type="ARBA" id="ARBA00023054"/>
    </source>
</evidence>
<dbReference type="AlphaFoldDB" id="A0A069DXR2"/>
<keyword evidence="11 19" id="KW-0175">Coiled coil</keyword>
<evidence type="ECO:0000259" key="22">
    <source>
        <dbReference type="Pfam" id="PF10377"/>
    </source>
</evidence>
<dbReference type="PANTHER" id="PTHR13222">
    <property type="entry name" value="RB1-INDUCIBLE COILED-COIL"/>
    <property type="match status" value="1"/>
</dbReference>
<organism evidence="23">
    <name type="scientific">Panstrongylus megistus</name>
    <dbReference type="NCBI Taxonomy" id="65343"/>
    <lineage>
        <taxon>Eukaryota</taxon>
        <taxon>Metazoa</taxon>
        <taxon>Ecdysozoa</taxon>
        <taxon>Arthropoda</taxon>
        <taxon>Hexapoda</taxon>
        <taxon>Insecta</taxon>
        <taxon>Pterygota</taxon>
        <taxon>Neoptera</taxon>
        <taxon>Paraneoptera</taxon>
        <taxon>Hemiptera</taxon>
        <taxon>Heteroptera</taxon>
        <taxon>Panheteroptera</taxon>
        <taxon>Cimicomorpha</taxon>
        <taxon>Reduviidae</taxon>
        <taxon>Triatominae</taxon>
        <taxon>Panstrongylus</taxon>
    </lineage>
</organism>
<feature type="region of interest" description="Disordered" evidence="20">
    <location>
        <begin position="1095"/>
        <end position="1116"/>
    </location>
</feature>
<keyword evidence="7" id="KW-0597">Phosphoprotein</keyword>
<dbReference type="GO" id="GO:0015031">
    <property type="term" value="P:protein transport"/>
    <property type="evidence" value="ECO:0007669"/>
    <property type="project" value="UniProtKB-KW"/>
</dbReference>
<dbReference type="GO" id="GO:0061709">
    <property type="term" value="P:reticulophagy"/>
    <property type="evidence" value="ECO:0007669"/>
    <property type="project" value="TreeGrafter"/>
</dbReference>
<keyword evidence="6" id="KW-0963">Cytoplasm</keyword>
<evidence type="ECO:0000256" key="2">
    <source>
        <dbReference type="ARBA" id="ARBA00004329"/>
    </source>
</evidence>
<dbReference type="Pfam" id="PF10377">
    <property type="entry name" value="ATG11"/>
    <property type="match status" value="1"/>
</dbReference>
<dbReference type="GO" id="GO:0005634">
    <property type="term" value="C:nucleus"/>
    <property type="evidence" value="ECO:0007669"/>
    <property type="project" value="UniProtKB-SubCell"/>
</dbReference>
<comment type="function">
    <text evidence="16">Involved in autophagy. Regulates early events but also late events of autophagosome formation through direct interaction with Atg16L1. Required for the formation of the autophagosome-like double-membrane structure that surrounds the Salmonella-containing vacuole (SCV) during S.typhimurium infection and subsequent xenophagy. Involved in repair of DNA damage caused by ionizing radiation, which subsequently improves cell survival by decreasing apoptosis. Inhibits PTK2/FAK1 and PTK2B/PYK2 kinase activity, affecting their downstream signaling pathways. Plays a role as a modulator of TGF-beta-signaling by restricting substrate specificity of RNF111. Functions as a DNA-binding transcription factor. Is a potent regulator of the RB1 pathway through induction of RB1 expression. Plays a crucial role in muscular differentiation. Plays an indispensable role in fetal hematopoiesis and in the regulation of neuronal homeostasis.</text>
</comment>
<dbReference type="GO" id="GO:0003677">
    <property type="term" value="F:DNA binding"/>
    <property type="evidence" value="ECO:0007669"/>
    <property type="project" value="UniProtKB-KW"/>
</dbReference>
<sequence>MLYIFHVETGTMMTFDMNLALESVATLKEAVQRTCGIALDKQVLLASGGETLDPSVRVCSYSAGTDTSPIFLFSKSAIESATPPIPSVDCGSDLDLKDEVDQSLNLPPTIATVAVRSQLAQQMCEQAKCQVKACEKLVHDQHLQQQGWAAVIANLDDITLLFKSRTETFEASFKQYLNTRQQYINILESFSSDVGTLSKIPVLPALLEKEGDESLAPSASPATLLQWISAKDNQASLEQVAEQCKKGLDQFDEKVLEGLKVEIRATFDAANTSEMREIKGLEERLYGLEQLRCDAKKIVQEQTDLAQAFIHNQARASNLGDTSILPDLCTSHKRQLVVMLKNHHQLRDIRRRCIKAKQELSNNLYHRLKWVVYVESRLLEMDAKLVMYHDSMKRLRRNLDILSQVHMAPNVYLTAVAEVVRRRTFSQAFLVWANDLACQLCAVHSEEVARRESFQSQFEGHFLSSLFPGLEDSPPAFATQAPQLFDSNLPKLSVEDIERLRGELPDLALSLSVPDLTTITQFFLSRSVTNLKPDQQHPAASIEDRIVQAVTAAGLSSNLDPALLQPADNSQSLAQSATTTHPISSDRGFESETDTEEFEKVGQSPSDMHYEKQATRKEKELRDQLKAQLQNINGAVDEAFRELRGNMGQLKQWVLCERTELECLLDRLTRACRQQNTRLLEELKEKERIATEAERRSYNLEDRLKSTMEALELERIRREEADRLLEEERSRNEVALEELQERLTHERRDEVEAITTRYKLYSQTIEQSMSDYCHDKLEGSSLMDRVEHEAIVSRLKEELALEQARALEEERTQCNTRLEQELAQAKLRADADRQVLFNDTVHRLMAEKDRQLDGMRARAETLIAECSKHKDTISRLTDSTMSIDNKDTLLLRIKETPFPNFSDYDVSRSIDNKDSLLLRIRELEAEKARLLTELTILKSATSSPPLIRGPRSISPSTSVVTIDSGIISSCRDAATSPDHSPRKSRILKEKLTKSTNNLIQQGKISIGSCNVGDAVLVVWDDALSAYTIVQDSSTLYFLHPDCLESLGLHCGNPRRLYSTGEVVHKEYCQAKKPENRYHVPKGSKFYRVKVQPVSMSRSQQLQQSPHSSLGSSGHSN</sequence>
<accession>A0A069DXR2</accession>
<dbReference type="GO" id="GO:0000045">
    <property type="term" value="P:autophagosome assembly"/>
    <property type="evidence" value="ECO:0007669"/>
    <property type="project" value="InterPro"/>
</dbReference>
<evidence type="ECO:0000256" key="12">
    <source>
        <dbReference type="ARBA" id="ARBA00023163"/>
    </source>
</evidence>
<evidence type="ECO:0000256" key="10">
    <source>
        <dbReference type="ARBA" id="ARBA00023015"/>
    </source>
</evidence>
<keyword evidence="23" id="KW-0238">DNA-binding</keyword>
<evidence type="ECO:0000256" key="5">
    <source>
        <dbReference type="ARBA" id="ARBA00022448"/>
    </source>
</evidence>
<feature type="domain" description="Autophagy protein ATG17-like" evidence="21">
    <location>
        <begin position="117"/>
        <end position="463"/>
    </location>
</feature>
<evidence type="ECO:0000256" key="19">
    <source>
        <dbReference type="SAM" id="Coils"/>
    </source>
</evidence>
<evidence type="ECO:0000256" key="3">
    <source>
        <dbReference type="ARBA" id="ARBA00004371"/>
    </source>
</evidence>
<evidence type="ECO:0000313" key="23">
    <source>
        <dbReference type="EMBL" id="JAC88675.1"/>
    </source>
</evidence>
<dbReference type="GO" id="GO:0000422">
    <property type="term" value="P:autophagy of mitochondrion"/>
    <property type="evidence" value="ECO:0007669"/>
    <property type="project" value="TreeGrafter"/>
</dbReference>
<keyword evidence="15" id="KW-0131">Cell cycle</keyword>
<evidence type="ECO:0000256" key="17">
    <source>
        <dbReference type="ARBA" id="ARBA00069790"/>
    </source>
</evidence>
<dbReference type="FunFam" id="3.10.20.90:FF:000049">
    <property type="entry name" value="RB1-inducible coiled-coil protein 1 isoform X1"/>
    <property type="match status" value="1"/>
</dbReference>
<keyword evidence="10" id="KW-0805">Transcription regulation</keyword>
<name>A0A069DXR2_9HEMI</name>
<keyword evidence="12" id="KW-0804">Transcription</keyword>
<keyword evidence="5" id="KW-0813">Transport</keyword>
<evidence type="ECO:0000256" key="4">
    <source>
        <dbReference type="ARBA" id="ARBA00004514"/>
    </source>
</evidence>
<dbReference type="InterPro" id="IPR040040">
    <property type="entry name" value="ATG11"/>
</dbReference>
<feature type="coiled-coil region" evidence="19">
    <location>
        <begin position="792"/>
        <end position="865"/>
    </location>
</feature>
<dbReference type="Gene3D" id="3.10.20.90">
    <property type="entry name" value="Phosphatidylinositol 3-kinase Catalytic Subunit, Chain A, domain 1"/>
    <property type="match status" value="1"/>
</dbReference>
<evidence type="ECO:0000259" key="21">
    <source>
        <dbReference type="Pfam" id="PF04108"/>
    </source>
</evidence>
<feature type="coiled-coil region" evidence="19">
    <location>
        <begin position="676"/>
        <end position="742"/>
    </location>
</feature>
<proteinExistence type="evidence at transcript level"/>
<dbReference type="GO" id="GO:0061723">
    <property type="term" value="P:glycophagy"/>
    <property type="evidence" value="ECO:0007669"/>
    <property type="project" value="TreeGrafter"/>
</dbReference>
<evidence type="ECO:0000256" key="18">
    <source>
        <dbReference type="ARBA" id="ARBA00080154"/>
    </source>
</evidence>
<evidence type="ECO:0000256" key="9">
    <source>
        <dbReference type="ARBA" id="ARBA00023006"/>
    </source>
</evidence>
<dbReference type="InterPro" id="IPR045326">
    <property type="entry name" value="ATG17-like_dom"/>
</dbReference>
<dbReference type="GO" id="GO:0034517">
    <property type="term" value="P:ribophagy"/>
    <property type="evidence" value="ECO:0007669"/>
    <property type="project" value="TreeGrafter"/>
</dbReference>
<feature type="non-terminal residue" evidence="23">
    <location>
        <position position="1116"/>
    </location>
</feature>
<evidence type="ECO:0000256" key="8">
    <source>
        <dbReference type="ARBA" id="ARBA00022927"/>
    </source>
</evidence>
<dbReference type="GO" id="GO:0019901">
    <property type="term" value="F:protein kinase binding"/>
    <property type="evidence" value="ECO:0007669"/>
    <property type="project" value="UniProtKB-ARBA"/>
</dbReference>
<feature type="domain" description="Autophagy-related protein 11 C-terminal" evidence="22">
    <location>
        <begin position="983"/>
        <end position="1091"/>
    </location>
</feature>
<evidence type="ECO:0000256" key="13">
    <source>
        <dbReference type="ARBA" id="ARBA00023228"/>
    </source>
</evidence>
<evidence type="ECO:0000256" key="15">
    <source>
        <dbReference type="ARBA" id="ARBA00023306"/>
    </source>
</evidence>